<evidence type="ECO:0000313" key="9">
    <source>
        <dbReference type="Proteomes" id="UP000565441"/>
    </source>
</evidence>
<feature type="region of interest" description="Disordered" evidence="6">
    <location>
        <begin position="22"/>
        <end position="72"/>
    </location>
</feature>
<comment type="similarity">
    <text evidence="2">Belongs to the multi antimicrobial extrusion (MATE) (TC 2.A.66.1) family.</text>
</comment>
<evidence type="ECO:0000256" key="1">
    <source>
        <dbReference type="ARBA" id="ARBA00004141"/>
    </source>
</evidence>
<keyword evidence="5 7" id="KW-0472">Membrane</keyword>
<feature type="transmembrane region" description="Helical" evidence="7">
    <location>
        <begin position="200"/>
        <end position="222"/>
    </location>
</feature>
<organism evidence="8 9">
    <name type="scientific">Tricholomella constricta</name>
    <dbReference type="NCBI Taxonomy" id="117010"/>
    <lineage>
        <taxon>Eukaryota</taxon>
        <taxon>Fungi</taxon>
        <taxon>Dikarya</taxon>
        <taxon>Basidiomycota</taxon>
        <taxon>Agaricomycotina</taxon>
        <taxon>Agaricomycetes</taxon>
        <taxon>Agaricomycetidae</taxon>
        <taxon>Agaricales</taxon>
        <taxon>Tricholomatineae</taxon>
        <taxon>Lyophyllaceae</taxon>
        <taxon>Tricholomella</taxon>
    </lineage>
</organism>
<evidence type="ECO:0000256" key="6">
    <source>
        <dbReference type="SAM" id="MobiDB-lite"/>
    </source>
</evidence>
<proteinExistence type="inferred from homology"/>
<dbReference type="OrthoDB" id="2126698at2759"/>
<dbReference type="GO" id="GO:0016020">
    <property type="term" value="C:membrane"/>
    <property type="evidence" value="ECO:0007669"/>
    <property type="project" value="UniProtKB-SubCell"/>
</dbReference>
<dbReference type="GO" id="GO:0015297">
    <property type="term" value="F:antiporter activity"/>
    <property type="evidence" value="ECO:0007669"/>
    <property type="project" value="InterPro"/>
</dbReference>
<keyword evidence="3 7" id="KW-0812">Transmembrane</keyword>
<dbReference type="EMBL" id="JAACJP010000014">
    <property type="protein sequence ID" value="KAF5380192.1"/>
    <property type="molecule type" value="Genomic_DNA"/>
</dbReference>
<feature type="transmembrane region" description="Helical" evidence="7">
    <location>
        <begin position="158"/>
        <end position="180"/>
    </location>
</feature>
<gene>
    <name evidence="8" type="ORF">D9615_006162</name>
</gene>
<accession>A0A8H5HBE4</accession>
<comment type="subcellular location">
    <subcellularLocation>
        <location evidence="1">Membrane</location>
        <topology evidence="1">Multi-pass membrane protein</topology>
    </subcellularLocation>
</comment>
<dbReference type="InterPro" id="IPR045069">
    <property type="entry name" value="MATE_euk"/>
</dbReference>
<name>A0A8H5HBE4_9AGAR</name>
<dbReference type="GO" id="GO:1990961">
    <property type="term" value="P:xenobiotic detoxification by transmembrane export across the plasma membrane"/>
    <property type="evidence" value="ECO:0007669"/>
    <property type="project" value="InterPro"/>
</dbReference>
<dbReference type="Proteomes" id="UP000565441">
    <property type="component" value="Unassembled WGS sequence"/>
</dbReference>
<dbReference type="NCBIfam" id="TIGR00797">
    <property type="entry name" value="matE"/>
    <property type="match status" value="1"/>
</dbReference>
<dbReference type="InterPro" id="IPR002528">
    <property type="entry name" value="MATE_fam"/>
</dbReference>
<evidence type="ECO:0000256" key="2">
    <source>
        <dbReference type="ARBA" id="ARBA00010199"/>
    </source>
</evidence>
<keyword evidence="4 7" id="KW-1133">Transmembrane helix</keyword>
<feature type="transmembrane region" description="Helical" evidence="7">
    <location>
        <begin position="560"/>
        <end position="580"/>
    </location>
</feature>
<dbReference type="GO" id="GO:0042910">
    <property type="term" value="F:xenobiotic transmembrane transporter activity"/>
    <property type="evidence" value="ECO:0007669"/>
    <property type="project" value="InterPro"/>
</dbReference>
<protein>
    <recommendedName>
        <fullName evidence="10">MATE efflux family protein</fullName>
    </recommendedName>
</protein>
<sequence length="618" mass="68222">MSSAHYQGPASLPSDYALLSRIAGHYPDGEEQVRIESEEEESEEEEENRPISTIVRRRSMPAPSDRPSHPTVCRPLTYPNFPMPGPIASENTPLLNPPVPRIEEPLEQTPDSGKTLLIFWEELRILTRYALPVFGTHILEFSLIMTSVISIGHLSTTALAAISLGSMTANVTAFSVIQGFTSALDTMLPSAWTSSQPQLVGLWTQRMVVVMAFLLVPMYFIWFNAEGILLSLKQDPEVARLAALYLRWVSIGLPAYAFNCVSRRYFQSQGLFAVPTQIIFIVAPLNVILNYVLVWGPQQIRLGFIGAPIATAFSFNLVSLMSIIYGVIYVPRTAWYPLSRRMFTSLGVLVQLGLAGVGQTASEWWAWELVALAASLLGPVALATQSVLLVSASTTFQAPFALSVATSVRIGNLLGEGKAQRAGIASNTSIIMALALSAASSTMFLVFRNSWAYLFNNDPGGYRHNLSARVTAEFLNTEVVTLVASIIPLVALFQVFDGNAAVTAGILRARGKQASLLFPLYAVHLLMRDLLCAINSSYYIIGIPFGMWLTFSRDMKLHGLWIGLTVSLVYCSFFGTLLCLRTDWNREVWKVMQRLKEQDKAHHHHIEVDEESGITQQA</sequence>
<feature type="transmembrane region" description="Helical" evidence="7">
    <location>
        <begin position="271"/>
        <end position="293"/>
    </location>
</feature>
<evidence type="ECO:0000256" key="4">
    <source>
        <dbReference type="ARBA" id="ARBA00022989"/>
    </source>
</evidence>
<feature type="transmembrane region" description="Helical" evidence="7">
    <location>
        <begin position="342"/>
        <end position="358"/>
    </location>
</feature>
<evidence type="ECO:0000313" key="8">
    <source>
        <dbReference type="EMBL" id="KAF5380192.1"/>
    </source>
</evidence>
<evidence type="ECO:0000256" key="3">
    <source>
        <dbReference type="ARBA" id="ARBA00022692"/>
    </source>
</evidence>
<evidence type="ECO:0000256" key="7">
    <source>
        <dbReference type="SAM" id="Phobius"/>
    </source>
</evidence>
<feature type="transmembrane region" description="Helical" evidence="7">
    <location>
        <begin position="474"/>
        <end position="496"/>
    </location>
</feature>
<dbReference type="PANTHER" id="PTHR11206">
    <property type="entry name" value="MULTIDRUG RESISTANCE PROTEIN"/>
    <property type="match status" value="1"/>
</dbReference>
<feature type="transmembrane region" description="Helical" evidence="7">
    <location>
        <begin position="430"/>
        <end position="454"/>
    </location>
</feature>
<dbReference type="Pfam" id="PF01554">
    <property type="entry name" value="MatE"/>
    <property type="match status" value="2"/>
</dbReference>
<feature type="compositionally biased region" description="Basic and acidic residues" evidence="6">
    <location>
        <begin position="27"/>
        <end position="36"/>
    </location>
</feature>
<feature type="transmembrane region" description="Helical" evidence="7">
    <location>
        <begin position="305"/>
        <end position="330"/>
    </location>
</feature>
<keyword evidence="9" id="KW-1185">Reference proteome</keyword>
<feature type="transmembrane region" description="Helical" evidence="7">
    <location>
        <begin position="129"/>
        <end position="152"/>
    </location>
</feature>
<evidence type="ECO:0008006" key="10">
    <source>
        <dbReference type="Google" id="ProtNLM"/>
    </source>
</evidence>
<feature type="transmembrane region" description="Helical" evidence="7">
    <location>
        <begin position="364"/>
        <end position="383"/>
    </location>
</feature>
<evidence type="ECO:0000256" key="5">
    <source>
        <dbReference type="ARBA" id="ARBA00023136"/>
    </source>
</evidence>
<dbReference type="AlphaFoldDB" id="A0A8H5HBE4"/>
<dbReference type="CDD" id="cd13132">
    <property type="entry name" value="MATE_eukaryotic"/>
    <property type="match status" value="1"/>
</dbReference>
<reference evidence="8 9" key="1">
    <citation type="journal article" date="2020" name="ISME J.">
        <title>Uncovering the hidden diversity of litter-decomposition mechanisms in mushroom-forming fungi.</title>
        <authorList>
            <person name="Floudas D."/>
            <person name="Bentzer J."/>
            <person name="Ahren D."/>
            <person name="Johansson T."/>
            <person name="Persson P."/>
            <person name="Tunlid A."/>
        </authorList>
    </citation>
    <scope>NUCLEOTIDE SEQUENCE [LARGE SCALE GENOMIC DNA]</scope>
    <source>
        <strain evidence="8 9">CBS 661.87</strain>
    </source>
</reference>
<feature type="compositionally biased region" description="Acidic residues" evidence="6">
    <location>
        <begin position="37"/>
        <end position="47"/>
    </location>
</feature>
<comment type="caution">
    <text evidence="8">The sequence shown here is derived from an EMBL/GenBank/DDBJ whole genome shotgun (WGS) entry which is preliminary data.</text>
</comment>